<feature type="coiled-coil region" evidence="1">
    <location>
        <begin position="516"/>
        <end position="610"/>
    </location>
</feature>
<evidence type="ECO:0000259" key="3">
    <source>
        <dbReference type="Pfam" id="PF09718"/>
    </source>
</evidence>
<feature type="domain" description="Bacteriophage tail tape measure C-terminal" evidence="3">
    <location>
        <begin position="687"/>
        <end position="762"/>
    </location>
</feature>
<gene>
    <name evidence="4" type="ORF">FPQ14_02410</name>
</gene>
<name>A0A556RTF3_9GAMM</name>
<keyword evidence="1" id="KW-0175">Coiled coil</keyword>
<evidence type="ECO:0000256" key="1">
    <source>
        <dbReference type="SAM" id="Coils"/>
    </source>
</evidence>
<evidence type="ECO:0000259" key="2">
    <source>
        <dbReference type="Pfam" id="PF06791"/>
    </source>
</evidence>
<dbReference type="EMBL" id="VMHL01000001">
    <property type="protein sequence ID" value="TSJ92123.1"/>
    <property type="molecule type" value="Genomic_DNA"/>
</dbReference>
<proteinExistence type="predicted"/>
<dbReference type="InterPro" id="IPR009628">
    <property type="entry name" value="Phage_tape_measure_N"/>
</dbReference>
<dbReference type="RefSeq" id="WP_144188100.1">
    <property type="nucleotide sequence ID" value="NZ_VMHL01000001.1"/>
</dbReference>
<accession>A0A556RTF3</accession>
<feature type="coiled-coil region" evidence="1">
    <location>
        <begin position="10"/>
        <end position="37"/>
    </location>
</feature>
<evidence type="ECO:0000313" key="4">
    <source>
        <dbReference type="EMBL" id="TSJ92123.1"/>
    </source>
</evidence>
<dbReference type="Pfam" id="PF06791">
    <property type="entry name" value="TMP_2"/>
    <property type="match status" value="1"/>
</dbReference>
<evidence type="ECO:0000313" key="5">
    <source>
        <dbReference type="Proteomes" id="UP000319138"/>
    </source>
</evidence>
<protein>
    <submittedName>
        <fullName evidence="4">Phage tail tape measure protein</fullName>
    </submittedName>
</protein>
<feature type="coiled-coil region" evidence="1">
    <location>
        <begin position="395"/>
        <end position="471"/>
    </location>
</feature>
<dbReference type="NCBIfam" id="TIGR01541">
    <property type="entry name" value="tape_meas_lam_C"/>
    <property type="match status" value="1"/>
</dbReference>
<dbReference type="InterPro" id="IPR006431">
    <property type="entry name" value="Phage_tape_meas_C"/>
</dbReference>
<sequence>MAEEIKSLTLKINTQSVEEANRKLDEFSKKARNAAAATDDLTAAKKRASTVTAEELRDFERVYQNAIKSAKATRQAADEARKLALSRKQLADSADIYIEKLTKASKATKSFEGATKLASSQASEMYLQLMKGDFSGFQTSFMSMVMQNGVGNTFSTLLTSLNPLNIGVSAAISGGIELAKSYYKVSQELSNFNKIIISTGNYAGVTGDQLVLISKKISSEVGDTHEVVNALEAALSTNKFNRNWLEKVAMTAVLLQQSMDKNISETVDNFKRLSEDPLKASEELHAKYNYLTLAVYQQIAALQKNGDTQGAQELAMREYSNAMNKRANDINKNLGTLERMWNALSKAAGSAWDAMLNIGREDTLEDQIKREAYKLAFYRSVNYGHHDNPRFKKIEEQSEKEIVRLQLLKKAKEEEAKADSEISKVNNNRIESEKVLAFWLNVSKTNAEKKAEALKRFNEAVEVNRQAYEEDQRKEPSKREGVKLLSDEDKTKGIKSINNLFEDKGNNYRSYSTSLLQASQQQEISLINQLNTLREQSSTLNTMTSERQKYFELQAQIEALENQSDKSKLTAQEKYILGHKEALLAQQEKNAALSEEIEQYQASIKALQQIREYTANIVSQSEIKQATFGMTSKQANRATELIQLDKKEEGDLEKIKDPTEVAKITEEYTKAKQALEQSWQLEDQHEGDWFAGLKLGINEFAENGLNVFNGFRDIASNAMGSVSHSLTELVTTGKTDFKSLTKSILTNIIEIINKLLLAKAIQSAMGWLGGGAGGGAGAATGGLIHGYAKGGGVGYNNEPGGYTGNGNKYTPAGIVHKGEFVFTKESTKRIGVANLYALMREAQHGYVEGGYVNVGHALPVAFVGKSSSPSNSVNVNTSVAINMQSNNSSQPQAGNINQNALEAQIKPIIQKNIAEALQRSTSPGGDLYILLNR</sequence>
<feature type="domain" description="Bacteriophage tail tape measure N-terminal" evidence="2">
    <location>
        <begin position="146"/>
        <end position="299"/>
    </location>
</feature>
<organism evidence="4 5">
    <name type="scientific">Gilliamella apicola</name>
    <dbReference type="NCBI Taxonomy" id="1196095"/>
    <lineage>
        <taxon>Bacteria</taxon>
        <taxon>Pseudomonadati</taxon>
        <taxon>Pseudomonadota</taxon>
        <taxon>Gammaproteobacteria</taxon>
        <taxon>Orbales</taxon>
        <taxon>Orbaceae</taxon>
        <taxon>Gilliamella</taxon>
    </lineage>
</organism>
<comment type="caution">
    <text evidence="4">The sequence shown here is derived from an EMBL/GenBank/DDBJ whole genome shotgun (WGS) entry which is preliminary data.</text>
</comment>
<dbReference type="AlphaFoldDB" id="A0A556RTF3"/>
<reference evidence="4 5" key="1">
    <citation type="submission" date="2019-07" db="EMBL/GenBank/DDBJ databases">
        <title>Gilliamella genomes.</title>
        <authorList>
            <person name="Zheng H."/>
        </authorList>
    </citation>
    <scope>NUCLEOTIDE SEQUENCE [LARGE SCALE GENOMIC DNA]</scope>
    <source>
        <strain evidence="4 5">W8131</strain>
    </source>
</reference>
<dbReference type="Proteomes" id="UP000319138">
    <property type="component" value="Unassembled WGS sequence"/>
</dbReference>
<dbReference type="Pfam" id="PF09718">
    <property type="entry name" value="Tape_meas_lam_C"/>
    <property type="match status" value="1"/>
</dbReference>